<keyword evidence="4" id="KW-1185">Reference proteome</keyword>
<dbReference type="InterPro" id="IPR036374">
    <property type="entry name" value="OxRdtase_Mopterin-bd_sf"/>
</dbReference>
<dbReference type="GO" id="GO:0020037">
    <property type="term" value="F:heme binding"/>
    <property type="evidence" value="ECO:0007669"/>
    <property type="project" value="TreeGrafter"/>
</dbReference>
<sequence length="532" mass="55851">MSTPSIPRNTHVGWIRAALAGLLSVCIGLAIGQLVASLRNKATSPVLAVGEAVIDRTPTPLKDWAIQHFGSNDKLVLLSSVTLGVLILAIVAGLLARRMLLLGAALLVVMLVVAGYAVLSRPYGSVGQLLPTVAAGVVGVIALVVLMALAGDATAAGLLQKVRALLPNASKNDGEGVRASRRSFIIGSTTTAVLAAIGAYSAQRINDAKSALGIKLPAARTPAPAIPVGLDTKVPGITPLRTPNGSFYRVDTELSTPTLDADSWELHIDGDVENPYKISYSDLIDMGLEEQNITITCVSNPVGGPYAGGATWRGVSTAKLLAKAKVRNPERPDLQVLSTSFDGFTISTPLGALTDNRGALLAVGMNGEPLPRAHGFPARLVTPGLYGMCGCTKWITRMTVTTFADKKAYWTQRGWGTAVKIKPTARIDVPGSLATVPAGKVTAGGIAWAQGEGVVKVQISLDNGPWTDAMMGPDVNVDYWRQWAYVIPNVKSGQHTLQARVIYGDNQQQSTTSAPVFPDGSSGIEQRVFLVS</sequence>
<dbReference type="GO" id="GO:0043546">
    <property type="term" value="F:molybdopterin cofactor binding"/>
    <property type="evidence" value="ECO:0007669"/>
    <property type="project" value="TreeGrafter"/>
</dbReference>
<dbReference type="PANTHER" id="PTHR19372">
    <property type="entry name" value="SULFITE REDUCTASE"/>
    <property type="match status" value="1"/>
</dbReference>
<dbReference type="EMBL" id="VIVQ01000003">
    <property type="protein sequence ID" value="TWE09322.1"/>
    <property type="molecule type" value="Genomic_DNA"/>
</dbReference>
<dbReference type="OrthoDB" id="9795587at2"/>
<protein>
    <submittedName>
        <fullName evidence="3">DMSO/TMAO reductase YedYZ molybdopterin-dependent catalytic subunit</fullName>
    </submittedName>
</protein>
<gene>
    <name evidence="3" type="ORF">BKA23_3022</name>
</gene>
<dbReference type="PANTHER" id="PTHR19372:SF7">
    <property type="entry name" value="SULFITE OXIDASE, MITOCHONDRIAL"/>
    <property type="match status" value="1"/>
</dbReference>
<dbReference type="InterPro" id="IPR000572">
    <property type="entry name" value="OxRdtase_Mopterin-bd_dom"/>
</dbReference>
<dbReference type="GO" id="GO:0008482">
    <property type="term" value="F:sulfite oxidase activity"/>
    <property type="evidence" value="ECO:0007669"/>
    <property type="project" value="TreeGrafter"/>
</dbReference>
<reference evidence="3 4" key="1">
    <citation type="submission" date="2019-06" db="EMBL/GenBank/DDBJ databases">
        <title>Sequencing the genomes of 1000 actinobacteria strains.</title>
        <authorList>
            <person name="Klenk H.-P."/>
        </authorList>
    </citation>
    <scope>NUCLEOTIDE SEQUENCE [LARGE SCALE GENOMIC DNA]</scope>
    <source>
        <strain evidence="3 4">DSM 19560</strain>
    </source>
</reference>
<name>A0A561E153_9MICO</name>
<evidence type="ECO:0000259" key="2">
    <source>
        <dbReference type="Pfam" id="PF00174"/>
    </source>
</evidence>
<proteinExistence type="predicted"/>
<feature type="domain" description="Oxidoreductase molybdopterin-binding" evidence="2">
    <location>
        <begin position="255"/>
        <end position="409"/>
    </location>
</feature>
<dbReference type="Gene3D" id="3.90.420.10">
    <property type="entry name" value="Oxidoreductase, molybdopterin-binding domain"/>
    <property type="match status" value="1"/>
</dbReference>
<dbReference type="SUPFAM" id="SSF56524">
    <property type="entry name" value="Oxidoreductase molybdopterin-binding domain"/>
    <property type="match status" value="1"/>
</dbReference>
<feature type="transmembrane region" description="Helical" evidence="1">
    <location>
        <begin position="75"/>
        <end position="95"/>
    </location>
</feature>
<dbReference type="PRINTS" id="PR00407">
    <property type="entry name" value="EUMOPTERIN"/>
</dbReference>
<feature type="transmembrane region" description="Helical" evidence="1">
    <location>
        <begin position="12"/>
        <end position="36"/>
    </location>
</feature>
<keyword evidence="1" id="KW-0812">Transmembrane</keyword>
<dbReference type="InterPro" id="IPR008335">
    <property type="entry name" value="Mopterin_OxRdtase_euk"/>
</dbReference>
<accession>A0A561E153</accession>
<dbReference type="Proteomes" id="UP000318297">
    <property type="component" value="Unassembled WGS sequence"/>
</dbReference>
<dbReference type="AlphaFoldDB" id="A0A561E153"/>
<evidence type="ECO:0000256" key="1">
    <source>
        <dbReference type="SAM" id="Phobius"/>
    </source>
</evidence>
<dbReference type="Pfam" id="PF00174">
    <property type="entry name" value="Oxidored_molyb"/>
    <property type="match status" value="1"/>
</dbReference>
<dbReference type="InterPro" id="IPR014756">
    <property type="entry name" value="Ig_E-set"/>
</dbReference>
<dbReference type="GO" id="GO:0006790">
    <property type="term" value="P:sulfur compound metabolic process"/>
    <property type="evidence" value="ECO:0007669"/>
    <property type="project" value="TreeGrafter"/>
</dbReference>
<evidence type="ECO:0000313" key="4">
    <source>
        <dbReference type="Proteomes" id="UP000318297"/>
    </source>
</evidence>
<dbReference type="Gene3D" id="2.60.40.650">
    <property type="match status" value="1"/>
</dbReference>
<keyword evidence="1" id="KW-0472">Membrane</keyword>
<feature type="transmembrane region" description="Helical" evidence="1">
    <location>
        <begin position="184"/>
        <end position="202"/>
    </location>
</feature>
<dbReference type="SUPFAM" id="SSF81296">
    <property type="entry name" value="E set domains"/>
    <property type="match status" value="1"/>
</dbReference>
<comment type="caution">
    <text evidence="3">The sequence shown here is derived from an EMBL/GenBank/DDBJ whole genome shotgun (WGS) entry which is preliminary data.</text>
</comment>
<organism evidence="3 4">
    <name type="scientific">Rudaeicoccus suwonensis</name>
    <dbReference type="NCBI Taxonomy" id="657409"/>
    <lineage>
        <taxon>Bacteria</taxon>
        <taxon>Bacillati</taxon>
        <taxon>Actinomycetota</taxon>
        <taxon>Actinomycetes</taxon>
        <taxon>Micrococcales</taxon>
        <taxon>Dermacoccaceae</taxon>
        <taxon>Rudaeicoccus</taxon>
    </lineage>
</organism>
<feature type="transmembrane region" description="Helical" evidence="1">
    <location>
        <begin position="131"/>
        <end position="151"/>
    </location>
</feature>
<keyword evidence="1" id="KW-1133">Transmembrane helix</keyword>
<evidence type="ECO:0000313" key="3">
    <source>
        <dbReference type="EMBL" id="TWE09322.1"/>
    </source>
</evidence>
<dbReference type="RefSeq" id="WP_145229886.1">
    <property type="nucleotide sequence ID" value="NZ_VIVQ01000003.1"/>
</dbReference>
<feature type="transmembrane region" description="Helical" evidence="1">
    <location>
        <begin position="100"/>
        <end position="119"/>
    </location>
</feature>